<comment type="caution">
    <text evidence="3">The sequence shown here is derived from an EMBL/GenBank/DDBJ whole genome shotgun (WGS) entry which is preliminary data.</text>
</comment>
<gene>
    <name evidence="3" type="ORF">C8D99_11617</name>
</gene>
<dbReference type="Proteomes" id="UP000295066">
    <property type="component" value="Unassembled WGS sequence"/>
</dbReference>
<feature type="compositionally biased region" description="Low complexity" evidence="1">
    <location>
        <begin position="132"/>
        <end position="147"/>
    </location>
</feature>
<evidence type="ECO:0000313" key="4">
    <source>
        <dbReference type="Proteomes" id="UP000295066"/>
    </source>
</evidence>
<feature type="region of interest" description="Disordered" evidence="1">
    <location>
        <begin position="68"/>
        <end position="91"/>
    </location>
</feature>
<evidence type="ECO:0000313" key="3">
    <source>
        <dbReference type="EMBL" id="TDY57041.1"/>
    </source>
</evidence>
<sequence>MKRWAFVVPFVFLACALAAGICGAAPAEDLERRIGELEKEIEESVKSGRGLSTELMEELAKAVEELLKGEKDREESDGKEPGDGWTEVPFTGTITVSRSLSGSAMMKEAGEGGKAPLPGKKDWRWSGRKESGGSPSSDQEGSSSWSGNSSAFLSAMITGSEPIPDGEGHVIGYQPVGYVTGRVTERENFRAKHVSITSHYSHSAREEHAFSSENIDGWCRLTVNPKEGRYALSFPSIYLGDGTGETVMAYSGPDLRLEEREPWHGLGPVDWIPSEPDRETLRYSPGSGVVAGSFTYALPPGGIDMDLIRRGLGSFPPELSGLKGELLSGYSGLAEEFSGAAGKTPGMYSGTWTVTWSLNIGNVPVRVELEPVGDYENWMPELIWGVGNFVRVRAKIVEPAGQAGKIRFSLEDVSREPGVCLNFPFVDREEAPDLVISEMSGSGLNIAEDGQSAVTLDEVNEAEIVIQAKDFGARGKLSATAVVQAGGKEMEVRAVLKRTGEHWVTLPQDENGNGIADCWEKVRGIWPCAADSDDDGEPEGKAPGDGLSAYEEYRGFFVKGRHGRLDPNTKDLFVYDPDGLAEKAGFGRVTGLAVHYVEPEEGRCTGTDDRPRTVNFRSGFSHLVDQHCLWIKKDTLPEPDPFNWGACEGPPEIGPPRTADRYVLVYADQIRADLERTVGENRPELTNALAQRGLRPDAAWFEGQVAGAVAMTAIHEACHGLGISHHYRSLRETLPKGADVEKAIMALDISPSTGQMSCVMRYTRDWGKHPRLTFRAESETLDILRGRPWPNTLCDTLDDCRGQMVVSDRETGHIF</sequence>
<keyword evidence="2" id="KW-0732">Signal</keyword>
<proteinExistence type="predicted"/>
<dbReference type="EMBL" id="SORI01000016">
    <property type="protein sequence ID" value="TDY57041.1"/>
    <property type="molecule type" value="Genomic_DNA"/>
</dbReference>
<evidence type="ECO:0000256" key="1">
    <source>
        <dbReference type="SAM" id="MobiDB-lite"/>
    </source>
</evidence>
<feature type="signal peptide" evidence="2">
    <location>
        <begin position="1"/>
        <end position="24"/>
    </location>
</feature>
<protein>
    <recommendedName>
        <fullName evidence="5">EcxA zinc-binding domain-containing protein</fullName>
    </recommendedName>
</protein>
<organism evidence="3 4">
    <name type="scientific">Aminivibrio pyruvatiphilus</name>
    <dbReference type="NCBI Taxonomy" id="1005740"/>
    <lineage>
        <taxon>Bacteria</taxon>
        <taxon>Thermotogati</taxon>
        <taxon>Synergistota</taxon>
        <taxon>Synergistia</taxon>
        <taxon>Synergistales</taxon>
        <taxon>Aminobacteriaceae</taxon>
        <taxon>Aminivibrio</taxon>
    </lineage>
</organism>
<keyword evidence="4" id="KW-1185">Reference proteome</keyword>
<feature type="region of interest" description="Disordered" evidence="1">
    <location>
        <begin position="105"/>
        <end position="147"/>
    </location>
</feature>
<feature type="compositionally biased region" description="Basic and acidic residues" evidence="1">
    <location>
        <begin position="119"/>
        <end position="131"/>
    </location>
</feature>
<dbReference type="AlphaFoldDB" id="A0A4R8M269"/>
<reference evidence="3 4" key="1">
    <citation type="submission" date="2019-03" db="EMBL/GenBank/DDBJ databases">
        <title>Genomic Encyclopedia of Type Strains, Phase IV (KMG-IV): sequencing the most valuable type-strain genomes for metagenomic binning, comparative biology and taxonomic classification.</title>
        <authorList>
            <person name="Goeker M."/>
        </authorList>
    </citation>
    <scope>NUCLEOTIDE SEQUENCE [LARGE SCALE GENOMIC DNA]</scope>
    <source>
        <strain evidence="3 4">DSM 25964</strain>
    </source>
</reference>
<dbReference type="PROSITE" id="PS51257">
    <property type="entry name" value="PROKAR_LIPOPROTEIN"/>
    <property type="match status" value="1"/>
</dbReference>
<dbReference type="RefSeq" id="WP_133958274.1">
    <property type="nucleotide sequence ID" value="NZ_SORI01000016.1"/>
</dbReference>
<evidence type="ECO:0008006" key="5">
    <source>
        <dbReference type="Google" id="ProtNLM"/>
    </source>
</evidence>
<evidence type="ECO:0000256" key="2">
    <source>
        <dbReference type="SAM" id="SignalP"/>
    </source>
</evidence>
<accession>A0A4R8M269</accession>
<feature type="compositionally biased region" description="Basic and acidic residues" evidence="1">
    <location>
        <begin position="68"/>
        <end position="82"/>
    </location>
</feature>
<name>A0A4R8M269_9BACT</name>
<dbReference type="OrthoDB" id="780865at2"/>
<feature type="chain" id="PRO_5020356446" description="EcxA zinc-binding domain-containing protein" evidence="2">
    <location>
        <begin position="25"/>
        <end position="815"/>
    </location>
</feature>